<dbReference type="PANTHER" id="PTHR24305:SF235">
    <property type="entry name" value="CYTOCHROME P450 MONOOXYGENASE APDB-RELATED"/>
    <property type="match status" value="1"/>
</dbReference>
<dbReference type="PROSITE" id="PS00086">
    <property type="entry name" value="CYTOCHROME_P450"/>
    <property type="match status" value="1"/>
</dbReference>
<keyword evidence="3 6" id="KW-0560">Oxidoreductase</keyword>
<dbReference type="InterPro" id="IPR017972">
    <property type="entry name" value="Cyt_P450_CS"/>
</dbReference>
<keyword evidence="6" id="KW-0503">Monooxygenase</keyword>
<dbReference type="GO" id="GO:0044550">
    <property type="term" value="P:secondary metabolite biosynthetic process"/>
    <property type="evidence" value="ECO:0007669"/>
    <property type="project" value="UniProtKB-ARBA"/>
</dbReference>
<keyword evidence="2 5" id="KW-0479">Metal-binding</keyword>
<evidence type="ECO:0000256" key="2">
    <source>
        <dbReference type="ARBA" id="ARBA00022723"/>
    </source>
</evidence>
<dbReference type="InterPro" id="IPR002401">
    <property type="entry name" value="Cyt_P450_E_grp-I"/>
</dbReference>
<dbReference type="GO" id="GO:0005506">
    <property type="term" value="F:iron ion binding"/>
    <property type="evidence" value="ECO:0007669"/>
    <property type="project" value="InterPro"/>
</dbReference>
<dbReference type="EMBL" id="LSSL01003943">
    <property type="protein sequence ID" value="OLY79939.1"/>
    <property type="molecule type" value="Genomic_DNA"/>
</dbReference>
<comment type="cofactor">
    <cofactor evidence="1 5">
        <name>heme</name>
        <dbReference type="ChEBI" id="CHEBI:30413"/>
    </cofactor>
</comment>
<dbReference type="InterPro" id="IPR036396">
    <property type="entry name" value="Cyt_P450_sf"/>
</dbReference>
<evidence type="ECO:0000313" key="7">
    <source>
        <dbReference type="EMBL" id="OLY79939.1"/>
    </source>
</evidence>
<protein>
    <submittedName>
        <fullName evidence="7">Pisatin demethylase</fullName>
    </submittedName>
</protein>
<keyword evidence="8" id="KW-1185">Reference proteome</keyword>
<dbReference type="GO" id="GO:0004497">
    <property type="term" value="F:monooxygenase activity"/>
    <property type="evidence" value="ECO:0007669"/>
    <property type="project" value="UniProtKB-KW"/>
</dbReference>
<evidence type="ECO:0000256" key="4">
    <source>
        <dbReference type="ARBA" id="ARBA00023004"/>
    </source>
</evidence>
<dbReference type="InterPro" id="IPR001128">
    <property type="entry name" value="Cyt_P450"/>
</dbReference>
<evidence type="ECO:0000256" key="5">
    <source>
        <dbReference type="PIRSR" id="PIRSR602401-1"/>
    </source>
</evidence>
<accession>A0A1R0GST5</accession>
<dbReference type="SUPFAM" id="SSF48264">
    <property type="entry name" value="Cytochrome P450"/>
    <property type="match status" value="1"/>
</dbReference>
<reference evidence="7 8" key="1">
    <citation type="journal article" date="2016" name="Mol. Biol. Evol.">
        <title>Genome-Wide Survey of Gut Fungi (Harpellales) Reveals the First Horizontally Transferred Ubiquitin Gene from a Mosquito Host.</title>
        <authorList>
            <person name="Wang Y."/>
            <person name="White M.M."/>
            <person name="Kvist S."/>
            <person name="Moncalvo J.M."/>
        </authorList>
    </citation>
    <scope>NUCLEOTIDE SEQUENCE [LARGE SCALE GENOMIC DNA]</scope>
    <source>
        <strain evidence="7 8">ALG-7-W6</strain>
    </source>
</reference>
<organism evidence="7 8">
    <name type="scientific">Smittium mucronatum</name>
    <dbReference type="NCBI Taxonomy" id="133383"/>
    <lineage>
        <taxon>Eukaryota</taxon>
        <taxon>Fungi</taxon>
        <taxon>Fungi incertae sedis</taxon>
        <taxon>Zoopagomycota</taxon>
        <taxon>Kickxellomycotina</taxon>
        <taxon>Harpellomycetes</taxon>
        <taxon>Harpellales</taxon>
        <taxon>Legeriomycetaceae</taxon>
        <taxon>Smittium</taxon>
    </lineage>
</organism>
<sequence length="523" mass="59321">MSKLAEFMEIVKSYVLKNWNNKNLITSVLCVYGVYKAIYYTFFDKLRKIPGPLITRFFLFPTNRAKSTGKYTDYLFSLHNKYGPIVRIGPNMVSDSSAADFKKVMASYKFSKSSFYDGFGGAHQNIFSTKSEDFNRMRRRQIGPAFSQTGLDSVESIVEDICITAFIKKMNELVEDSNGSAQFNYFKYYQDVTADVIGELAFGERFHAIENNGHPVTGWVNASMRKSFIISSFTLLKALMPFIPALDTVVPELKNFCLQAINNRRSLIKSGKFDKDRIDILQMLLVAVNTSNKKPLSDDELIAEMATMVIAGVDTTSITMTWLTTYYMLYPEVYRKVVDEIRSNFPDRNYKISDKEAREKLPYFVATVYETLRIRGSVGGALPRDVPKEGVELSGFYIPRGIEVSMFIAGAHRDPKVWGHDLSFNPDRFMGPNGENLKKELLAFSSGVRICPGRNLAWAEVLMIIPNLINNFDLRFPKTSLYGPNILDPSNGNEPMVPKDVTYATRPPENPDRDCNIIISKRS</sequence>
<name>A0A1R0GST5_9FUNG</name>
<feature type="binding site" description="axial binding residue" evidence="5">
    <location>
        <position position="451"/>
    </location>
    <ligand>
        <name>heme</name>
        <dbReference type="ChEBI" id="CHEBI:30413"/>
    </ligand>
    <ligandPart>
        <name>Fe</name>
        <dbReference type="ChEBI" id="CHEBI:18248"/>
    </ligandPart>
</feature>
<dbReference type="GO" id="GO:0016705">
    <property type="term" value="F:oxidoreductase activity, acting on paired donors, with incorporation or reduction of molecular oxygen"/>
    <property type="evidence" value="ECO:0007669"/>
    <property type="project" value="InterPro"/>
</dbReference>
<proteinExistence type="inferred from homology"/>
<dbReference type="AlphaFoldDB" id="A0A1R0GST5"/>
<dbReference type="PANTHER" id="PTHR24305">
    <property type="entry name" value="CYTOCHROME P450"/>
    <property type="match status" value="1"/>
</dbReference>
<keyword evidence="5 6" id="KW-0349">Heme</keyword>
<evidence type="ECO:0000256" key="3">
    <source>
        <dbReference type="ARBA" id="ARBA00023002"/>
    </source>
</evidence>
<evidence type="ECO:0000256" key="1">
    <source>
        <dbReference type="ARBA" id="ARBA00001971"/>
    </source>
</evidence>
<dbReference type="Gene3D" id="1.10.630.10">
    <property type="entry name" value="Cytochrome P450"/>
    <property type="match status" value="1"/>
</dbReference>
<dbReference type="STRING" id="133383.A0A1R0GST5"/>
<dbReference type="PRINTS" id="PR00385">
    <property type="entry name" value="P450"/>
</dbReference>
<dbReference type="PRINTS" id="PR00463">
    <property type="entry name" value="EP450I"/>
</dbReference>
<dbReference type="Pfam" id="PF00067">
    <property type="entry name" value="p450"/>
    <property type="match status" value="1"/>
</dbReference>
<dbReference type="GO" id="GO:0032259">
    <property type="term" value="P:methylation"/>
    <property type="evidence" value="ECO:0007669"/>
    <property type="project" value="UniProtKB-KW"/>
</dbReference>
<keyword evidence="7" id="KW-0489">Methyltransferase</keyword>
<dbReference type="InterPro" id="IPR050121">
    <property type="entry name" value="Cytochrome_P450_monoxygenase"/>
</dbReference>
<evidence type="ECO:0000313" key="8">
    <source>
        <dbReference type="Proteomes" id="UP000187455"/>
    </source>
</evidence>
<evidence type="ECO:0000256" key="6">
    <source>
        <dbReference type="RuleBase" id="RU000461"/>
    </source>
</evidence>
<comment type="similarity">
    <text evidence="6">Belongs to the cytochrome P450 family.</text>
</comment>
<dbReference type="GO" id="GO:0020037">
    <property type="term" value="F:heme binding"/>
    <property type="evidence" value="ECO:0007669"/>
    <property type="project" value="InterPro"/>
</dbReference>
<dbReference type="OrthoDB" id="1470350at2759"/>
<dbReference type="Proteomes" id="UP000187455">
    <property type="component" value="Unassembled WGS sequence"/>
</dbReference>
<comment type="caution">
    <text evidence="7">The sequence shown here is derived from an EMBL/GenBank/DDBJ whole genome shotgun (WGS) entry which is preliminary data.</text>
</comment>
<keyword evidence="7" id="KW-0808">Transferase</keyword>
<dbReference type="GO" id="GO:0008168">
    <property type="term" value="F:methyltransferase activity"/>
    <property type="evidence" value="ECO:0007669"/>
    <property type="project" value="UniProtKB-KW"/>
</dbReference>
<gene>
    <name evidence="7" type="ORF">AYI68_g5976</name>
</gene>
<keyword evidence="4 5" id="KW-0408">Iron</keyword>